<name>A0A7V8FIR1_STEMA</name>
<evidence type="ECO:0000256" key="9">
    <source>
        <dbReference type="ARBA" id="ARBA00031501"/>
    </source>
</evidence>
<dbReference type="PANTHER" id="PTHR32438:SF5">
    <property type="entry name" value="4-ALPHA-GLUCANOTRANSFERASE DPE1, CHLOROPLASTIC_AMYLOPLASTIC"/>
    <property type="match status" value="1"/>
</dbReference>
<keyword evidence="7" id="KW-0119">Carbohydrate metabolism</keyword>
<dbReference type="Pfam" id="PF02446">
    <property type="entry name" value="Glyco_hydro_77"/>
    <property type="match status" value="2"/>
</dbReference>
<evidence type="ECO:0000256" key="2">
    <source>
        <dbReference type="ARBA" id="ARBA00005684"/>
    </source>
</evidence>
<dbReference type="EC" id="2.4.1.25" evidence="3"/>
<keyword evidence="5" id="KW-0328">Glycosyltransferase</keyword>
<dbReference type="Proteomes" id="UP000487117">
    <property type="component" value="Unassembled WGS sequence"/>
</dbReference>
<evidence type="ECO:0000313" key="11">
    <source>
        <dbReference type="Proteomes" id="UP000487117"/>
    </source>
</evidence>
<accession>A0A7V8FIR1</accession>
<sequence length="619" mass="65994">MSGTAELHRIARAAGLHPQWVDVAGTAREVPEAVLRRVLQALQVEPDAPVVATQALRTAQCGQPLALGGSAAPAVWVDESGHALAVCADAHGRWPAPAAPGYYQWQQGARSIAVAVAPARAWWPQEVVHGWGVAVQVYSLRSEGDAGIGDSAGCQSWLARMQRQGGCALGLSPLHAGLPPGPGYSPYSPSDRRWLDPLQASLRQVLPEAAQAVLADDPALAARIAGAGTAHLIDWPGAAALKWRWLQQARQWLQAHQPGRWAEVQWWQQQAGSALQQYCTQAAAQGAAPADDHAFGQWLASRAWREVHQQARQAGQAIGLVADLAVGCASEGSEARLLGSTLLQGLELGAPPDAFNPNGQAWGITHYSPLALRQQGFAPFIALLRAVMRDRGGLRIDHILALKRLWVLPRGAGAGAGVYLEYPFEDLLNLAVLESWRQQCVLIGEDLGVVPPGIRQALAARGVLGIDVLPFSRNGAAFLPPAQWRRTAVAMPSAHDLPPLVGWLRGRDLRWRARLGELDDRKAALQARATDAAALQALADTQGLAGMPLAQAGLELVATAPAPLALYPAEDLLASRAQVNLPGTVGNHPNWRRRLPAHVDEPAVAQRIDAIAAARRTVE</sequence>
<evidence type="ECO:0000256" key="5">
    <source>
        <dbReference type="ARBA" id="ARBA00022676"/>
    </source>
</evidence>
<dbReference type="Gene3D" id="3.20.20.80">
    <property type="entry name" value="Glycosidases"/>
    <property type="match status" value="2"/>
</dbReference>
<comment type="caution">
    <text evidence="10">The sequence shown here is derived from an EMBL/GenBank/DDBJ whole genome shotgun (WGS) entry which is preliminary data.</text>
</comment>
<evidence type="ECO:0000256" key="7">
    <source>
        <dbReference type="ARBA" id="ARBA00023277"/>
    </source>
</evidence>
<evidence type="ECO:0000256" key="6">
    <source>
        <dbReference type="ARBA" id="ARBA00022679"/>
    </source>
</evidence>
<proteinExistence type="inferred from homology"/>
<dbReference type="InterPro" id="IPR003385">
    <property type="entry name" value="Glyco_hydro_77"/>
</dbReference>
<evidence type="ECO:0000256" key="4">
    <source>
        <dbReference type="ARBA" id="ARBA00020295"/>
    </source>
</evidence>
<protein>
    <recommendedName>
        <fullName evidence="4">4-alpha-glucanotransferase</fullName>
        <ecNumber evidence="3">2.4.1.25</ecNumber>
    </recommendedName>
    <alternativeName>
        <fullName evidence="8">Amylomaltase</fullName>
    </alternativeName>
    <alternativeName>
        <fullName evidence="9">Disproportionating enzyme</fullName>
    </alternativeName>
</protein>
<evidence type="ECO:0000313" key="10">
    <source>
        <dbReference type="EMBL" id="KAF1016880.1"/>
    </source>
</evidence>
<dbReference type="InterPro" id="IPR017853">
    <property type="entry name" value="GH"/>
</dbReference>
<dbReference type="SUPFAM" id="SSF51445">
    <property type="entry name" value="(Trans)glycosidases"/>
    <property type="match status" value="1"/>
</dbReference>
<evidence type="ECO:0000256" key="8">
    <source>
        <dbReference type="ARBA" id="ARBA00031423"/>
    </source>
</evidence>
<evidence type="ECO:0000256" key="1">
    <source>
        <dbReference type="ARBA" id="ARBA00000439"/>
    </source>
</evidence>
<evidence type="ECO:0000256" key="3">
    <source>
        <dbReference type="ARBA" id="ARBA00012560"/>
    </source>
</evidence>
<keyword evidence="6 10" id="KW-0808">Transferase</keyword>
<dbReference type="AlphaFoldDB" id="A0A7V8FIR1"/>
<dbReference type="EMBL" id="WNDS01000001">
    <property type="protein sequence ID" value="KAF1016880.1"/>
    <property type="molecule type" value="Genomic_DNA"/>
</dbReference>
<comment type="similarity">
    <text evidence="2">Belongs to the disproportionating enzyme family.</text>
</comment>
<organism evidence="10 11">
    <name type="scientific">Stenotrophomonas maltophilia</name>
    <name type="common">Pseudomonas maltophilia</name>
    <name type="synonym">Xanthomonas maltophilia</name>
    <dbReference type="NCBI Taxonomy" id="40324"/>
    <lineage>
        <taxon>Bacteria</taxon>
        <taxon>Pseudomonadati</taxon>
        <taxon>Pseudomonadota</taxon>
        <taxon>Gammaproteobacteria</taxon>
        <taxon>Lysobacterales</taxon>
        <taxon>Lysobacteraceae</taxon>
        <taxon>Stenotrophomonas</taxon>
        <taxon>Stenotrophomonas maltophilia group</taxon>
    </lineage>
</organism>
<gene>
    <name evidence="10" type="primary">malQ</name>
    <name evidence="10" type="ORF">GAK31_00139</name>
</gene>
<dbReference type="GO" id="GO:0004134">
    <property type="term" value="F:4-alpha-glucanotransferase activity"/>
    <property type="evidence" value="ECO:0007669"/>
    <property type="project" value="UniProtKB-EC"/>
</dbReference>
<comment type="catalytic activity">
    <reaction evidence="1">
        <text>Transfers a segment of a (1-&gt;4)-alpha-D-glucan to a new position in an acceptor, which may be glucose or a (1-&gt;4)-alpha-D-glucan.</text>
        <dbReference type="EC" id="2.4.1.25"/>
    </reaction>
</comment>
<dbReference type="GO" id="GO:0005975">
    <property type="term" value="P:carbohydrate metabolic process"/>
    <property type="evidence" value="ECO:0007669"/>
    <property type="project" value="InterPro"/>
</dbReference>
<dbReference type="PANTHER" id="PTHR32438">
    <property type="entry name" value="4-ALPHA-GLUCANOTRANSFERASE DPE1, CHLOROPLASTIC/AMYLOPLASTIC"/>
    <property type="match status" value="1"/>
</dbReference>
<reference evidence="11" key="1">
    <citation type="journal article" date="2020" name="MBio">
        <title>Horizontal gene transfer to a defensive symbiont with a reduced genome amongst a multipartite beetle microbiome.</title>
        <authorList>
            <person name="Waterworth S.C."/>
            <person name="Florez L.V."/>
            <person name="Rees E.R."/>
            <person name="Hertweck C."/>
            <person name="Kaltenpoth M."/>
            <person name="Kwan J.C."/>
        </authorList>
    </citation>
    <scope>NUCLEOTIDE SEQUENCE [LARGE SCALE GENOMIC DNA]</scope>
</reference>